<keyword evidence="6" id="KW-1185">Reference proteome</keyword>
<organism evidence="5 6">
    <name type="scientific">Pseudonocardia bannensis</name>
    <dbReference type="NCBI Taxonomy" id="630973"/>
    <lineage>
        <taxon>Bacteria</taxon>
        <taxon>Bacillati</taxon>
        <taxon>Actinomycetota</taxon>
        <taxon>Actinomycetes</taxon>
        <taxon>Pseudonocardiales</taxon>
        <taxon>Pseudonocardiaceae</taxon>
        <taxon>Pseudonocardia</taxon>
    </lineage>
</organism>
<reference evidence="5 6" key="1">
    <citation type="submission" date="2020-04" db="EMBL/GenBank/DDBJ databases">
        <authorList>
            <person name="Klaysubun C."/>
            <person name="Duangmal K."/>
            <person name="Lipun K."/>
        </authorList>
    </citation>
    <scope>NUCLEOTIDE SEQUENCE [LARGE SCALE GENOMIC DNA]</scope>
    <source>
        <strain evidence="5 6">DSM 45300</strain>
    </source>
</reference>
<dbReference type="Pfam" id="PF13439">
    <property type="entry name" value="Glyco_transf_4"/>
    <property type="match status" value="1"/>
</dbReference>
<sequence>MSERFLAKNVGGNSTYARYLARGLRDSGVEVGHIRTGSSPLTTILWETIDGLRKAPADSVLHYIADTGPLFRVRAPSVVTVHGVASRWIRTARNSAQELAWRGRVRRAIDSTDAVITVSSSSADDISEVFSVPRDRISVIPHGIDLASMSRSEDISGSLAGILPKNFALYVGNIEPRKNLRALVGAFEATALRDLGVPLVIAGKPAWNYAETLRDIEAAENVIYVGFVSDADRAALMHRCQLFVFPSLYEGFGFPVLEAMAAGAPVICSNRGSLRDLAGPAMLFESVDVEGIASGVLNALIDDDWRDKCRREGPLWSQRFDWSESVNAHLDVYTRLLD</sequence>
<evidence type="ECO:0000259" key="4">
    <source>
        <dbReference type="Pfam" id="PF13439"/>
    </source>
</evidence>
<dbReference type="GO" id="GO:0009103">
    <property type="term" value="P:lipopolysaccharide biosynthetic process"/>
    <property type="evidence" value="ECO:0007669"/>
    <property type="project" value="TreeGrafter"/>
</dbReference>
<protein>
    <submittedName>
        <fullName evidence="5">Glycosyltransferase family 4 protein</fullName>
    </submittedName>
</protein>
<dbReference type="InterPro" id="IPR028098">
    <property type="entry name" value="Glyco_trans_4-like_N"/>
</dbReference>
<dbReference type="InterPro" id="IPR001296">
    <property type="entry name" value="Glyco_trans_1"/>
</dbReference>
<dbReference type="PANTHER" id="PTHR46401:SF2">
    <property type="entry name" value="GLYCOSYLTRANSFERASE WBBK-RELATED"/>
    <property type="match status" value="1"/>
</dbReference>
<evidence type="ECO:0000256" key="1">
    <source>
        <dbReference type="ARBA" id="ARBA00022676"/>
    </source>
</evidence>
<dbReference type="PANTHER" id="PTHR46401">
    <property type="entry name" value="GLYCOSYLTRANSFERASE WBBK-RELATED"/>
    <property type="match status" value="1"/>
</dbReference>
<feature type="domain" description="Glycosyltransferase subfamily 4-like N-terminal" evidence="4">
    <location>
        <begin position="72"/>
        <end position="147"/>
    </location>
</feature>
<dbReference type="Proteomes" id="UP000586918">
    <property type="component" value="Unassembled WGS sequence"/>
</dbReference>
<dbReference type="Gene3D" id="3.40.50.2000">
    <property type="entry name" value="Glycogen Phosphorylase B"/>
    <property type="match status" value="2"/>
</dbReference>
<name>A0A848DHA0_9PSEU</name>
<evidence type="ECO:0000313" key="5">
    <source>
        <dbReference type="EMBL" id="NMH91913.1"/>
    </source>
</evidence>
<proteinExistence type="predicted"/>
<gene>
    <name evidence="5" type="ORF">HF519_10060</name>
</gene>
<comment type="caution">
    <text evidence="5">The sequence shown here is derived from an EMBL/GenBank/DDBJ whole genome shotgun (WGS) entry which is preliminary data.</text>
</comment>
<keyword evidence="2 5" id="KW-0808">Transferase</keyword>
<accession>A0A848DHA0</accession>
<dbReference type="EMBL" id="JAAXKZ010000027">
    <property type="protein sequence ID" value="NMH91913.1"/>
    <property type="molecule type" value="Genomic_DNA"/>
</dbReference>
<feature type="domain" description="Glycosyl transferase family 1" evidence="3">
    <location>
        <begin position="164"/>
        <end position="313"/>
    </location>
</feature>
<keyword evidence="1" id="KW-0328">Glycosyltransferase</keyword>
<dbReference type="AlphaFoldDB" id="A0A848DHA0"/>
<evidence type="ECO:0000259" key="3">
    <source>
        <dbReference type="Pfam" id="PF00534"/>
    </source>
</evidence>
<dbReference type="Pfam" id="PF00534">
    <property type="entry name" value="Glycos_transf_1"/>
    <property type="match status" value="1"/>
</dbReference>
<dbReference type="CDD" id="cd03809">
    <property type="entry name" value="GT4_MtfB-like"/>
    <property type="match status" value="1"/>
</dbReference>
<evidence type="ECO:0000313" key="6">
    <source>
        <dbReference type="Proteomes" id="UP000586918"/>
    </source>
</evidence>
<evidence type="ECO:0000256" key="2">
    <source>
        <dbReference type="ARBA" id="ARBA00022679"/>
    </source>
</evidence>
<dbReference type="GO" id="GO:0016757">
    <property type="term" value="F:glycosyltransferase activity"/>
    <property type="evidence" value="ECO:0007669"/>
    <property type="project" value="UniProtKB-KW"/>
</dbReference>
<dbReference type="SUPFAM" id="SSF53756">
    <property type="entry name" value="UDP-Glycosyltransferase/glycogen phosphorylase"/>
    <property type="match status" value="1"/>
</dbReference>